<comment type="subcellular location">
    <subcellularLocation>
        <location evidence="1">Cell membrane</location>
        <topology evidence="1">Single-pass type I membrane protein</topology>
    </subcellularLocation>
</comment>
<keyword evidence="9" id="KW-1015">Disulfide bond</keyword>
<evidence type="ECO:0000256" key="9">
    <source>
        <dbReference type="ARBA" id="ARBA00023157"/>
    </source>
</evidence>
<keyword evidence="5 17" id="KW-0812">Transmembrane</keyword>
<dbReference type="InterPro" id="IPR013783">
    <property type="entry name" value="Ig-like_fold"/>
</dbReference>
<dbReference type="PANTHER" id="PTHR23037">
    <property type="entry name" value="CYTOKINE RECEPTOR"/>
    <property type="match status" value="1"/>
</dbReference>
<keyword evidence="8 17" id="KW-0472">Membrane</keyword>
<comment type="similarity">
    <text evidence="2">Belongs to the type I cytokine receptor family. Type 4 subfamily.</text>
</comment>
<keyword evidence="7 17" id="KW-1133">Transmembrane helix</keyword>
<evidence type="ECO:0000256" key="16">
    <source>
        <dbReference type="SAM" id="MobiDB-lite"/>
    </source>
</evidence>
<name>A0ABP0A1I2_PIPNA</name>
<evidence type="ECO:0000256" key="14">
    <source>
        <dbReference type="ARBA" id="ARBA00032935"/>
    </source>
</evidence>
<gene>
    <name evidence="20" type="ORF">MPIPNATIZW_LOCUS12199</name>
</gene>
<keyword evidence="21" id="KW-1185">Reference proteome</keyword>
<dbReference type="PROSITE" id="PS01355">
    <property type="entry name" value="HEMATOPO_REC_S_F1"/>
    <property type="match status" value="1"/>
</dbReference>
<dbReference type="PANTHER" id="PTHR23037:SF30">
    <property type="entry name" value="INTERLEUKIN-2 RECEPTOR SUBUNIT BETA"/>
    <property type="match status" value="1"/>
</dbReference>
<dbReference type="InterPro" id="IPR036116">
    <property type="entry name" value="FN3_sf"/>
</dbReference>
<evidence type="ECO:0000256" key="11">
    <source>
        <dbReference type="ARBA" id="ARBA00023180"/>
    </source>
</evidence>
<evidence type="ECO:0000256" key="3">
    <source>
        <dbReference type="ARBA" id="ARBA00016239"/>
    </source>
</evidence>
<feature type="domain" description="Fibronectin type-III" evidence="19">
    <location>
        <begin position="132"/>
        <end position="232"/>
    </location>
</feature>
<evidence type="ECO:0000256" key="4">
    <source>
        <dbReference type="ARBA" id="ARBA00022475"/>
    </source>
</evidence>
<dbReference type="Gene3D" id="2.60.40.10">
    <property type="entry name" value="Immunoglobulins"/>
    <property type="match status" value="2"/>
</dbReference>
<evidence type="ECO:0000259" key="19">
    <source>
        <dbReference type="PROSITE" id="PS50853"/>
    </source>
</evidence>
<feature type="transmembrane region" description="Helical" evidence="17">
    <location>
        <begin position="246"/>
        <end position="267"/>
    </location>
</feature>
<sequence length="558" mass="60694">MAAPALTWRLSLLAFLLALARASTAVNDTSTLTCFYNSRANISCVWSRDGGLQASSCHIHAQPYKRPWNESCELLPAGPASWSCNLILGPRDAQKLTAADNVSISVRCLEGERWTRVLTQDFKPFDNLRLMAPDALQVAQEGSSTCNITWDAPQTSHYITKHLEFEVRTRFLDHSWAEASVLSLKQNQRWIFLETLAPDTPYELQVRVRAQRGSLGTWSPWSRPLAFRTRPEERPLAGRRPDAPSLGHILVGICGALGFIFVVYLLVNCQYLGPWFKKALKCHIPDPSEFFSQLSSEHGGDFQKWLSSPFPSSSFSPSGPAPEISPLEVLDRDAKAAQLLLLRPDKGPSPSPETSGHSLTSCFTNQGYFFFHLPDALEIEACQVYFTYDPYAEELEEDGPGAPEGSLLPPLPLPPGEDDAYCTFPPREDLLLFSPSLLGGPSPPNTAPGGTRAGEEREGTALQEGVPRDWAPQRLGPPTPGATGLARCQSPQEIALGEAGEEGPGPGPGPGTGEGAGYPCASPPGQCQVRTPASCLPPNTDAYLSLQELQDQDPAYLM</sequence>
<evidence type="ECO:0000256" key="5">
    <source>
        <dbReference type="ARBA" id="ARBA00022692"/>
    </source>
</evidence>
<evidence type="ECO:0000256" key="15">
    <source>
        <dbReference type="ARBA" id="ARBA00045664"/>
    </source>
</evidence>
<evidence type="ECO:0000256" key="7">
    <source>
        <dbReference type="ARBA" id="ARBA00022989"/>
    </source>
</evidence>
<dbReference type="SMART" id="SM00060">
    <property type="entry name" value="FN3"/>
    <property type="match status" value="1"/>
</dbReference>
<accession>A0ABP0A1I2</accession>
<dbReference type="Proteomes" id="UP001314169">
    <property type="component" value="Chromosome 3"/>
</dbReference>
<dbReference type="InterPro" id="IPR003531">
    <property type="entry name" value="Hempt_rcpt_S_F1_CS"/>
</dbReference>
<comment type="subunit">
    <text evidence="12">Non-covalent dimer of an alpha and a beta subunit. IL2R exists in 3 different forms: a high affinity dimer, an intermediate affinity monomer (beta subunit), and a low affinity monomer (alpha subunit). The high and intermediate affinity forms also associate with a gamma subunit. Interacts with SHB upon interleukin stimulation.</text>
</comment>
<proteinExistence type="inferred from homology"/>
<comment type="function">
    <text evidence="15">Receptor for interleukin-2. This beta subunit is involved in receptor mediated endocytosis and transduces the mitogenic signals of IL2. Probably in association with IL15RA, involved in the stimulation of neutrophil phagocytosis by IL15.</text>
</comment>
<feature type="chain" id="PRO_5046059441" description="Interleukin-2 receptor subunit beta" evidence="18">
    <location>
        <begin position="26"/>
        <end position="558"/>
    </location>
</feature>
<dbReference type="PROSITE" id="PS50853">
    <property type="entry name" value="FN3"/>
    <property type="match status" value="1"/>
</dbReference>
<evidence type="ECO:0000256" key="18">
    <source>
        <dbReference type="SAM" id="SignalP"/>
    </source>
</evidence>
<organism evidence="20 21">
    <name type="scientific">Pipistrellus nathusii</name>
    <name type="common">Nathusius' pipistrelle</name>
    <dbReference type="NCBI Taxonomy" id="59473"/>
    <lineage>
        <taxon>Eukaryota</taxon>
        <taxon>Metazoa</taxon>
        <taxon>Chordata</taxon>
        <taxon>Craniata</taxon>
        <taxon>Vertebrata</taxon>
        <taxon>Euteleostomi</taxon>
        <taxon>Mammalia</taxon>
        <taxon>Eutheria</taxon>
        <taxon>Laurasiatheria</taxon>
        <taxon>Chiroptera</taxon>
        <taxon>Yangochiroptera</taxon>
        <taxon>Vespertilionidae</taxon>
        <taxon>Pipistrellus</taxon>
    </lineage>
</organism>
<protein>
    <recommendedName>
        <fullName evidence="3">Interleukin-2 receptor subunit beta</fullName>
    </recommendedName>
    <alternativeName>
        <fullName evidence="14">High affinity IL-2 receptor subunit beta</fullName>
    </alternativeName>
    <alternativeName>
        <fullName evidence="13">p70-75</fullName>
    </alternativeName>
</protein>
<evidence type="ECO:0000256" key="13">
    <source>
        <dbReference type="ARBA" id="ARBA00031280"/>
    </source>
</evidence>
<evidence type="ECO:0000256" key="12">
    <source>
        <dbReference type="ARBA" id="ARBA00026094"/>
    </source>
</evidence>
<feature type="signal peptide" evidence="18">
    <location>
        <begin position="1"/>
        <end position="25"/>
    </location>
</feature>
<evidence type="ECO:0000313" key="20">
    <source>
        <dbReference type="EMBL" id="CAK6443893.1"/>
    </source>
</evidence>
<keyword evidence="4" id="KW-1003">Cell membrane</keyword>
<dbReference type="Pfam" id="PF18707">
    <property type="entry name" value="IL2RB_N1"/>
    <property type="match status" value="1"/>
</dbReference>
<dbReference type="EMBL" id="OY882860">
    <property type="protein sequence ID" value="CAK6443893.1"/>
    <property type="molecule type" value="Genomic_DNA"/>
</dbReference>
<dbReference type="SUPFAM" id="SSF49265">
    <property type="entry name" value="Fibronectin type III"/>
    <property type="match status" value="2"/>
</dbReference>
<reference evidence="20" key="1">
    <citation type="submission" date="2023-12" db="EMBL/GenBank/DDBJ databases">
        <authorList>
            <person name="Brown T."/>
        </authorList>
    </citation>
    <scope>NUCLEOTIDE SEQUENCE</scope>
</reference>
<dbReference type="CDD" id="cd00063">
    <property type="entry name" value="FN3"/>
    <property type="match status" value="1"/>
</dbReference>
<dbReference type="Pfam" id="PF00041">
    <property type="entry name" value="fn3"/>
    <property type="match status" value="1"/>
</dbReference>
<dbReference type="InterPro" id="IPR003961">
    <property type="entry name" value="FN3_dom"/>
</dbReference>
<evidence type="ECO:0000256" key="6">
    <source>
        <dbReference type="ARBA" id="ARBA00022729"/>
    </source>
</evidence>
<feature type="region of interest" description="Disordered" evidence="16">
    <location>
        <begin position="497"/>
        <end position="524"/>
    </location>
</feature>
<evidence type="ECO:0000256" key="2">
    <source>
        <dbReference type="ARBA" id="ARBA00008280"/>
    </source>
</evidence>
<keyword evidence="10" id="KW-0675">Receptor</keyword>
<evidence type="ECO:0000256" key="10">
    <source>
        <dbReference type="ARBA" id="ARBA00023170"/>
    </source>
</evidence>
<dbReference type="InterPro" id="IPR040951">
    <property type="entry name" value="IL2RB_N1"/>
</dbReference>
<evidence type="ECO:0000256" key="17">
    <source>
        <dbReference type="SAM" id="Phobius"/>
    </source>
</evidence>
<evidence type="ECO:0000313" key="21">
    <source>
        <dbReference type="Proteomes" id="UP001314169"/>
    </source>
</evidence>
<keyword evidence="11" id="KW-0325">Glycoprotein</keyword>
<feature type="region of interest" description="Disordered" evidence="16">
    <location>
        <begin position="435"/>
        <end position="474"/>
    </location>
</feature>
<evidence type="ECO:0000256" key="1">
    <source>
        <dbReference type="ARBA" id="ARBA00004251"/>
    </source>
</evidence>
<evidence type="ECO:0000256" key="8">
    <source>
        <dbReference type="ARBA" id="ARBA00023136"/>
    </source>
</evidence>
<keyword evidence="6 18" id="KW-0732">Signal</keyword>